<dbReference type="GO" id="GO:0016020">
    <property type="term" value="C:membrane"/>
    <property type="evidence" value="ECO:0007669"/>
    <property type="project" value="InterPro"/>
</dbReference>
<reference evidence="1" key="1">
    <citation type="journal article" date="2014" name="Int. J. Syst. Evol. Microbiol.">
        <title>Complete genome sequence of Corynebacterium casei LMG S-19264T (=DSM 44701T), isolated from a smear-ripened cheese.</title>
        <authorList>
            <consortium name="US DOE Joint Genome Institute (JGI-PGF)"/>
            <person name="Walter F."/>
            <person name="Albersmeier A."/>
            <person name="Kalinowski J."/>
            <person name="Ruckert C."/>
        </authorList>
    </citation>
    <scope>NUCLEOTIDE SEQUENCE</scope>
    <source>
        <strain evidence="1">CGMCC 1.15371</strain>
    </source>
</reference>
<dbReference type="RefSeq" id="WP_188698387.1">
    <property type="nucleotide sequence ID" value="NZ_BMIR01000027.1"/>
</dbReference>
<accession>A0A8J2YNR3</accession>
<evidence type="ECO:0000313" key="1">
    <source>
        <dbReference type="EMBL" id="GGE54840.1"/>
    </source>
</evidence>
<reference evidence="1" key="2">
    <citation type="submission" date="2020-09" db="EMBL/GenBank/DDBJ databases">
        <authorList>
            <person name="Sun Q."/>
            <person name="Zhou Y."/>
        </authorList>
    </citation>
    <scope>NUCLEOTIDE SEQUENCE</scope>
    <source>
        <strain evidence="1">CGMCC 1.15371</strain>
    </source>
</reference>
<dbReference type="Proteomes" id="UP000628775">
    <property type="component" value="Unassembled WGS sequence"/>
</dbReference>
<sequence length="536" mass="64055">MVGNIKKLNLTKLKLKKNIMVGKILLELNNQQDISLNALVLVQRNGLEGQKYKFPIKLIKKYGKKNILQFNIDLQKVDWKPYYWDVFVSLSNSNGEDYEERVKLSKFFLRMRMNFSPFIKSVSVSEENHVFPYCTYHGSFSLTYKTKMWYESKVYQWKWVLALLTYVILMPYLNMRNIWLGFEKNSNTAQDNGFTFFKYCYIEQKHKNFFYVIKKSSSDMMKLNELKDKVLIFMSFKYMLYLLASRLLISSESRAHIYDIRINRGLIRRIINKKRQIFLQHGVIGLKRVDNIYKKKSINSMNLFITSSHFEKEIILNHFGYDDQEIAVTGLSRWDNIENKVKDNKILIVPTWRSWMDDISGEEFLETVYYKNYSQLVNSRAFLSVIEANDLKVNFFLHPKFEQYANFFSIENDKVNILTSGNAILSEEIMESSLLITDYSSVAWDMYYLKKPIIFFQFDLQNYLDMQGSYMNFSKELIGDQVFDIKKLVNILEIYAKNKFEFKGIYMRNRKKYITYEDSCNNERIYKALMYYLNNK</sequence>
<dbReference type="Gene3D" id="3.40.50.12580">
    <property type="match status" value="1"/>
</dbReference>
<dbReference type="Pfam" id="PF04464">
    <property type="entry name" value="Glyphos_transf"/>
    <property type="match status" value="1"/>
</dbReference>
<dbReference type="InterPro" id="IPR007554">
    <property type="entry name" value="Glycerophosphate_synth"/>
</dbReference>
<proteinExistence type="predicted"/>
<keyword evidence="2" id="KW-1185">Reference proteome</keyword>
<dbReference type="SUPFAM" id="SSF53756">
    <property type="entry name" value="UDP-Glycosyltransferase/glycogen phosphorylase"/>
    <property type="match status" value="1"/>
</dbReference>
<dbReference type="InterPro" id="IPR043148">
    <property type="entry name" value="TagF_C"/>
</dbReference>
<protein>
    <submittedName>
        <fullName evidence="1">Uncharacterized protein</fullName>
    </submittedName>
</protein>
<evidence type="ECO:0000313" key="2">
    <source>
        <dbReference type="Proteomes" id="UP000628775"/>
    </source>
</evidence>
<name>A0A8J2YNR3_9BACL</name>
<gene>
    <name evidence="1" type="ORF">GCM10011391_37290</name>
</gene>
<comment type="caution">
    <text evidence="1">The sequence shown here is derived from an EMBL/GenBank/DDBJ whole genome shotgun (WGS) entry which is preliminary data.</text>
</comment>
<dbReference type="GO" id="GO:0047355">
    <property type="term" value="F:CDP-glycerol glycerophosphotransferase activity"/>
    <property type="evidence" value="ECO:0007669"/>
    <property type="project" value="InterPro"/>
</dbReference>
<dbReference type="EMBL" id="BMIR01000027">
    <property type="protein sequence ID" value="GGE54840.1"/>
    <property type="molecule type" value="Genomic_DNA"/>
</dbReference>
<organism evidence="1 2">
    <name type="scientific">Pullulanibacillus camelliae</name>
    <dbReference type="NCBI Taxonomy" id="1707096"/>
    <lineage>
        <taxon>Bacteria</taxon>
        <taxon>Bacillati</taxon>
        <taxon>Bacillota</taxon>
        <taxon>Bacilli</taxon>
        <taxon>Bacillales</taxon>
        <taxon>Sporolactobacillaceae</taxon>
        <taxon>Pullulanibacillus</taxon>
    </lineage>
</organism>
<dbReference type="AlphaFoldDB" id="A0A8J2YNR3"/>